<dbReference type="SUPFAM" id="SSF56300">
    <property type="entry name" value="Metallo-dependent phosphatases"/>
    <property type="match status" value="1"/>
</dbReference>
<dbReference type="PANTHER" id="PTHR46546:SF4">
    <property type="entry name" value="SHEWANELLA-LIKE PROTEIN PHOSPHATASE 1"/>
    <property type="match status" value="1"/>
</dbReference>
<keyword evidence="4" id="KW-1185">Reference proteome</keyword>
<evidence type="ECO:0000313" key="4">
    <source>
        <dbReference type="Proteomes" id="UP000239899"/>
    </source>
</evidence>
<dbReference type="EMBL" id="LHPG02000015">
    <property type="protein sequence ID" value="PRW34021.1"/>
    <property type="molecule type" value="Genomic_DNA"/>
</dbReference>
<accession>A0A2P6TIA7</accession>
<evidence type="ECO:0000259" key="2">
    <source>
        <dbReference type="Pfam" id="PF00149"/>
    </source>
</evidence>
<comment type="caution">
    <text evidence="3">The sequence shown here is derived from an EMBL/GenBank/DDBJ whole genome shotgun (WGS) entry which is preliminary data.</text>
</comment>
<dbReference type="OrthoDB" id="5976022at2759"/>
<dbReference type="GO" id="GO:0016787">
    <property type="term" value="F:hydrolase activity"/>
    <property type="evidence" value="ECO:0007669"/>
    <property type="project" value="InterPro"/>
</dbReference>
<dbReference type="Proteomes" id="UP000239899">
    <property type="component" value="Unassembled WGS sequence"/>
</dbReference>
<feature type="domain" description="Calcineurin-like phosphoesterase" evidence="2">
    <location>
        <begin position="115"/>
        <end position="358"/>
    </location>
</feature>
<sequence length="446" mass="47888">MAQATTAACGRAALQQCPQPPCQHAHGPSSLSPWRPEARQLCRPAAAASRRTLLQAAVVCAAGRPSRLNAATFQAPAVSFLPPASSTRPQQPEPPRTVTPKQHSGPPVFVQATGRIVAIGDIHGDLQKALACLEMAGVLAEDDGHIRWVGGDTVVVQLGDVLDRGDCEIGSVLLLRELDRQARQQGGAVYMLNGNHESLNVAGDFRYVTPGAFFESARAAGLSEADIAGGDQRRILQARWYLYQPGGAMARELAKNPTVLVVNDIVFAHGGLLPHHLKYGLQRINDEVTEWMSGTVRSDGSQASPPFPAMGDSNSVQWNRTFGKERVSDYERMHMNMQLRATLEALNARAMVVGHTPQMSGVNCECDGRVWRADAGMSSGVLDAAPQVLEFSKNEQGQLVARMLRQSLYGVDVAQRVYPDSKPKAAEPERPPTPALAADAGTPSFA</sequence>
<gene>
    <name evidence="3" type="ORF">C2E21_7446</name>
</gene>
<dbReference type="Pfam" id="PF00149">
    <property type="entry name" value="Metallophos"/>
    <property type="match status" value="1"/>
</dbReference>
<name>A0A2P6TIA7_CHLSO</name>
<proteinExistence type="predicted"/>
<dbReference type="Gene3D" id="3.60.21.10">
    <property type="match status" value="1"/>
</dbReference>
<organism evidence="3 4">
    <name type="scientific">Chlorella sorokiniana</name>
    <name type="common">Freshwater green alga</name>
    <dbReference type="NCBI Taxonomy" id="3076"/>
    <lineage>
        <taxon>Eukaryota</taxon>
        <taxon>Viridiplantae</taxon>
        <taxon>Chlorophyta</taxon>
        <taxon>core chlorophytes</taxon>
        <taxon>Trebouxiophyceae</taxon>
        <taxon>Chlorellales</taxon>
        <taxon>Chlorellaceae</taxon>
        <taxon>Chlorella clade</taxon>
        <taxon>Chlorella</taxon>
    </lineage>
</organism>
<protein>
    <submittedName>
        <fullName evidence="3">Ser thr phosphatase</fullName>
    </submittedName>
</protein>
<dbReference type="STRING" id="3076.A0A2P6TIA7"/>
<evidence type="ECO:0000256" key="1">
    <source>
        <dbReference type="SAM" id="MobiDB-lite"/>
    </source>
</evidence>
<dbReference type="PANTHER" id="PTHR46546">
    <property type="entry name" value="SHEWANELLA-LIKE PROTEIN PHOSPHATASE 1"/>
    <property type="match status" value="1"/>
</dbReference>
<dbReference type="CDD" id="cd07425">
    <property type="entry name" value="MPP_Shelphs"/>
    <property type="match status" value="1"/>
</dbReference>
<dbReference type="InterPro" id="IPR041787">
    <property type="entry name" value="MPP_Shelphs"/>
</dbReference>
<feature type="compositionally biased region" description="Basic and acidic residues" evidence="1">
    <location>
        <begin position="419"/>
        <end position="430"/>
    </location>
</feature>
<dbReference type="InterPro" id="IPR029052">
    <property type="entry name" value="Metallo-depent_PP-like"/>
</dbReference>
<feature type="region of interest" description="Disordered" evidence="1">
    <location>
        <begin position="80"/>
        <end position="106"/>
    </location>
</feature>
<evidence type="ECO:0000313" key="3">
    <source>
        <dbReference type="EMBL" id="PRW34021.1"/>
    </source>
</evidence>
<feature type="region of interest" description="Disordered" evidence="1">
    <location>
        <begin position="296"/>
        <end position="315"/>
    </location>
</feature>
<dbReference type="AlphaFoldDB" id="A0A2P6TIA7"/>
<reference evidence="3 4" key="1">
    <citation type="journal article" date="2018" name="Plant J.">
        <title>Genome sequences of Chlorella sorokiniana UTEX 1602 and Micractinium conductrix SAG 241.80: implications to maltose excretion by a green alga.</title>
        <authorList>
            <person name="Arriola M.B."/>
            <person name="Velmurugan N."/>
            <person name="Zhang Y."/>
            <person name="Plunkett M.H."/>
            <person name="Hondzo H."/>
            <person name="Barney B.M."/>
        </authorList>
    </citation>
    <scope>NUCLEOTIDE SEQUENCE [LARGE SCALE GENOMIC DNA]</scope>
    <source>
        <strain evidence="4">UTEX 1602</strain>
    </source>
</reference>
<dbReference type="InterPro" id="IPR004843">
    <property type="entry name" value="Calcineurin-like_PHP"/>
</dbReference>
<feature type="region of interest" description="Disordered" evidence="1">
    <location>
        <begin position="419"/>
        <end position="446"/>
    </location>
</feature>